<dbReference type="AlphaFoldDB" id="A0A386ZNV8"/>
<organism evidence="2 3">
    <name type="scientific">Nocardia yunnanensis</name>
    <dbReference type="NCBI Taxonomy" id="2382165"/>
    <lineage>
        <taxon>Bacteria</taxon>
        <taxon>Bacillati</taxon>
        <taxon>Actinomycetota</taxon>
        <taxon>Actinomycetes</taxon>
        <taxon>Mycobacteriales</taxon>
        <taxon>Nocardiaceae</taxon>
        <taxon>Nocardia</taxon>
    </lineage>
</organism>
<dbReference type="Pfam" id="PF02515">
    <property type="entry name" value="CoA_transf_3"/>
    <property type="match status" value="1"/>
</dbReference>
<dbReference type="SUPFAM" id="SSF89796">
    <property type="entry name" value="CoA-transferase family III (CaiB/BaiF)"/>
    <property type="match status" value="1"/>
</dbReference>
<dbReference type="GO" id="GO:0003824">
    <property type="term" value="F:catalytic activity"/>
    <property type="evidence" value="ECO:0007669"/>
    <property type="project" value="InterPro"/>
</dbReference>
<evidence type="ECO:0008006" key="4">
    <source>
        <dbReference type="Google" id="ProtNLM"/>
    </source>
</evidence>
<keyword evidence="3" id="KW-1185">Reference proteome</keyword>
<dbReference type="PANTHER" id="PTHR48228">
    <property type="entry name" value="SUCCINYL-COA--D-CITRAMALATE COA-TRANSFERASE"/>
    <property type="match status" value="1"/>
</dbReference>
<proteinExistence type="predicted"/>
<evidence type="ECO:0000313" key="3">
    <source>
        <dbReference type="Proteomes" id="UP000267164"/>
    </source>
</evidence>
<dbReference type="KEGG" id="nyu:D7D52_17715"/>
<sequence length="137" mass="15461">MPSFDRVCRAASCRGIARVTRASALLRADVLRIAPRRPSKIAWQFLDNCQGKRSTVVDLRTGLPVFRELISNADIIISGYRPGRLEQLGPLPTEFRPRIVHGQLSARGETGSQGRSARFRQHRAGRIGNISHRRHRR</sequence>
<dbReference type="InterPro" id="IPR050509">
    <property type="entry name" value="CoA-transferase_III"/>
</dbReference>
<dbReference type="OrthoDB" id="9058532at2"/>
<dbReference type="Proteomes" id="UP000267164">
    <property type="component" value="Chromosome"/>
</dbReference>
<evidence type="ECO:0000313" key="2">
    <source>
        <dbReference type="EMBL" id="AYF79126.1"/>
    </source>
</evidence>
<dbReference type="InterPro" id="IPR023606">
    <property type="entry name" value="CoA-Trfase_III_dom_1_sf"/>
</dbReference>
<dbReference type="InterPro" id="IPR003673">
    <property type="entry name" value="CoA-Trfase_fam_III"/>
</dbReference>
<reference evidence="2 3" key="1">
    <citation type="submission" date="2018-09" db="EMBL/GenBank/DDBJ databases">
        <title>Nocardia yunnanensis sp. nov., an actinomycete isolated from a soil sample.</title>
        <authorList>
            <person name="Zhang J."/>
        </authorList>
    </citation>
    <scope>NUCLEOTIDE SEQUENCE [LARGE SCALE GENOMIC DNA]</scope>
    <source>
        <strain evidence="2 3">CFHS0054</strain>
    </source>
</reference>
<dbReference type="Gene3D" id="3.40.50.10540">
    <property type="entry name" value="Crotonobetainyl-coa:carnitine coa-transferase, domain 1"/>
    <property type="match status" value="1"/>
</dbReference>
<feature type="region of interest" description="Disordered" evidence="1">
    <location>
        <begin position="104"/>
        <end position="137"/>
    </location>
</feature>
<evidence type="ECO:0000256" key="1">
    <source>
        <dbReference type="SAM" id="MobiDB-lite"/>
    </source>
</evidence>
<name>A0A386ZNV8_9NOCA</name>
<protein>
    <recommendedName>
        <fullName evidence="4">CoA transferase</fullName>
    </recommendedName>
</protein>
<dbReference type="PANTHER" id="PTHR48228:SF4">
    <property type="entry name" value="BLR3030 PROTEIN"/>
    <property type="match status" value="1"/>
</dbReference>
<gene>
    <name evidence="2" type="ORF">D7D52_17715</name>
</gene>
<feature type="compositionally biased region" description="Basic residues" evidence="1">
    <location>
        <begin position="117"/>
        <end position="137"/>
    </location>
</feature>
<accession>A0A386ZNV8</accession>
<dbReference type="EMBL" id="CP032568">
    <property type="protein sequence ID" value="AYF79126.1"/>
    <property type="molecule type" value="Genomic_DNA"/>
</dbReference>